<dbReference type="InterPro" id="IPR011545">
    <property type="entry name" value="DEAD/DEAH_box_helicase_dom"/>
</dbReference>
<feature type="compositionally biased region" description="Low complexity" evidence="3">
    <location>
        <begin position="932"/>
        <end position="945"/>
    </location>
</feature>
<dbReference type="PANTHER" id="PTHR47957:SF3">
    <property type="entry name" value="ATP-DEPENDENT HELICASE HRQ1"/>
    <property type="match status" value="1"/>
</dbReference>
<dbReference type="CDD" id="cd18797">
    <property type="entry name" value="SF2_C_Hrq"/>
    <property type="match status" value="1"/>
</dbReference>
<feature type="compositionally biased region" description="Basic and acidic residues" evidence="3">
    <location>
        <begin position="916"/>
        <end position="931"/>
    </location>
</feature>
<keyword evidence="7" id="KW-1185">Reference proteome</keyword>
<dbReference type="Pfam" id="PF00270">
    <property type="entry name" value="DEAD"/>
    <property type="match status" value="1"/>
</dbReference>
<feature type="domain" description="Helicase C-terminal" evidence="5">
    <location>
        <begin position="311"/>
        <end position="463"/>
    </location>
</feature>
<comment type="caution">
    <text evidence="6">The sequence shown here is derived from an EMBL/GenBank/DDBJ whole genome shotgun (WGS) entry which is preliminary data.</text>
</comment>
<dbReference type="InterPro" id="IPR014001">
    <property type="entry name" value="Helicase_ATP-bd"/>
</dbReference>
<dbReference type="NCBIfam" id="TIGR03817">
    <property type="entry name" value="DECH_helic"/>
    <property type="match status" value="1"/>
</dbReference>
<keyword evidence="6" id="KW-0378">Hydrolase</keyword>
<dbReference type="Proteomes" id="UP001181313">
    <property type="component" value="Unassembled WGS sequence"/>
</dbReference>
<name>A0ABU3I0Q7_9ACTN</name>
<dbReference type="CDD" id="cd17923">
    <property type="entry name" value="DEXHc_Hrq1-like"/>
    <property type="match status" value="1"/>
</dbReference>
<sequence>MPMAKNHRSDRPPTDTRSGTAAPGDVLDRLASGPSRASRITHTEHLPPRAGRHAVWPGRIRPEVIAAVRAAGIEHPWAHQARAAEHALDGDSVVVATGTASGKSLSYLVPVLSTLLDGAEAPNGRGATALYLAPTKALAADQCRSVKKLSQPLGHSVRAAVHDGDTPFEEREWIRQYANYVLTNPDMLHRGILPSHPRWSSFLKALKYVVIDECHTYRGVFGSHVAQVLRRLRRLCARYGASPVFLLASATAAEPAVAARRLTGLPVVEIADDASPRGELVFALWEPPLTELHGEKGAPVRRTATAEAADLLTDLTVQGVRSVAFVRSRRGAELISVIAKERLAEVDRSLTRRVAAYRGGYLPEERRALERALHSGELLGLAATNALELGMDVSGLDAVVIAGYPGTRASLWQQAGRAGRSGQGALAVLVARDDPLDTFLVHHPEALFDRPVESTVLDPDNPYVLAPHLCAAAEELPLTEDDLTLFGPTTEELLPQLEAAKLLRRRTRAWHWTRRERAADLTDIRGEGGRPVQVVEAGTGRLLGTVDAGAAHTSVHEGAVHLHQGRTYVVRSLDLEDSVALVEQAGPSYTTVARDTTAISVLETDTEIPWGDGRLCFGSVEVTNQVVSFLRRRVITGEVLGETKLDLPPRTLRTRAVWWTVTEDQLDRARINPEILGGALHAAEHASIGMLPLFATCDRWDIGGVSVPLHPDTLLPTVFVYDGHPGGAGFAERAFHTARSWLTATRQAIASCECEAGCPSCIQSPKCGNGNDPLHKRGAVRLLDVLLEEAPEENTHGAEERAGEGAEGAETSARAPEKAETSTGAPEKAETPARAPEKAETPARAPEKAETSARAPEKAETPARAPEKAETPARAPEKAETPARAPEKAETSEGRDGRVSASAEGRGNGVSSPTEGRGDEVTSSAEGRRDGVNASAEGPAEAAPAPEVPPVP</sequence>
<evidence type="ECO:0000313" key="6">
    <source>
        <dbReference type="EMBL" id="MDT3726527.1"/>
    </source>
</evidence>
<dbReference type="InterPro" id="IPR055227">
    <property type="entry name" value="HRQ1_WHD"/>
</dbReference>
<dbReference type="SMART" id="SM00490">
    <property type="entry name" value="HELICc"/>
    <property type="match status" value="1"/>
</dbReference>
<dbReference type="PROSITE" id="PS51192">
    <property type="entry name" value="HELICASE_ATP_BIND_1"/>
    <property type="match status" value="1"/>
</dbReference>
<dbReference type="Pfam" id="PF00271">
    <property type="entry name" value="Helicase_C"/>
    <property type="match status" value="1"/>
</dbReference>
<keyword evidence="6" id="KW-0347">Helicase</keyword>
<evidence type="ECO:0000256" key="1">
    <source>
        <dbReference type="ARBA" id="ARBA00022741"/>
    </source>
</evidence>
<dbReference type="InterPro" id="IPR018973">
    <property type="entry name" value="MZB"/>
</dbReference>
<evidence type="ECO:0000259" key="5">
    <source>
        <dbReference type="PROSITE" id="PS51194"/>
    </source>
</evidence>
<dbReference type="PANTHER" id="PTHR47957">
    <property type="entry name" value="ATP-DEPENDENT HELICASE HRQ1"/>
    <property type="match status" value="1"/>
</dbReference>
<reference evidence="6" key="1">
    <citation type="submission" date="2024-05" db="EMBL/GenBank/DDBJ databases">
        <title>30 novel species of actinomycetes from the DSMZ collection.</title>
        <authorList>
            <person name="Nouioui I."/>
        </authorList>
    </citation>
    <scope>NUCLEOTIDE SEQUENCE</scope>
    <source>
        <strain evidence="6">DSM 41972</strain>
    </source>
</reference>
<evidence type="ECO:0000256" key="2">
    <source>
        <dbReference type="ARBA" id="ARBA00022840"/>
    </source>
</evidence>
<keyword evidence="2" id="KW-0067">ATP-binding</keyword>
<protein>
    <submittedName>
        <fullName evidence="6">DEAD/DEAH box helicase</fullName>
    </submittedName>
</protein>
<gene>
    <name evidence="6" type="ORF">ROS62_17175</name>
</gene>
<dbReference type="SUPFAM" id="SSF52540">
    <property type="entry name" value="P-loop containing nucleoside triphosphate hydrolases"/>
    <property type="match status" value="1"/>
</dbReference>
<dbReference type="SMART" id="SM00487">
    <property type="entry name" value="DEXDc"/>
    <property type="match status" value="1"/>
</dbReference>
<feature type="region of interest" description="Disordered" evidence="3">
    <location>
        <begin position="1"/>
        <end position="53"/>
    </location>
</feature>
<dbReference type="Pfam" id="PF09369">
    <property type="entry name" value="MZB"/>
    <property type="match status" value="1"/>
</dbReference>
<dbReference type="InterPro" id="IPR001650">
    <property type="entry name" value="Helicase_C-like"/>
</dbReference>
<feature type="domain" description="Helicase ATP-binding" evidence="4">
    <location>
        <begin position="84"/>
        <end position="270"/>
    </location>
</feature>
<organism evidence="6 7">
    <name type="scientific">Streptomyces althioticus subsp. attaecolombicae</name>
    <dbReference type="NCBI Taxonomy" id="3075534"/>
    <lineage>
        <taxon>Bacteria</taxon>
        <taxon>Bacillati</taxon>
        <taxon>Actinomycetota</taxon>
        <taxon>Actinomycetes</taxon>
        <taxon>Kitasatosporales</taxon>
        <taxon>Streptomycetaceae</taxon>
        <taxon>Streptomyces</taxon>
        <taxon>Streptomyces althioticus group</taxon>
    </lineage>
</organism>
<dbReference type="EMBL" id="JAVSGH010000018">
    <property type="protein sequence ID" value="MDT3726527.1"/>
    <property type="molecule type" value="Genomic_DNA"/>
</dbReference>
<dbReference type="Pfam" id="PF22982">
    <property type="entry name" value="WHD_HRQ1"/>
    <property type="match status" value="1"/>
</dbReference>
<feature type="compositionally biased region" description="Basic and acidic residues" evidence="3">
    <location>
        <begin position="827"/>
        <end position="898"/>
    </location>
</feature>
<dbReference type="GO" id="GO:0004386">
    <property type="term" value="F:helicase activity"/>
    <property type="evidence" value="ECO:0007669"/>
    <property type="project" value="UniProtKB-KW"/>
</dbReference>
<dbReference type="RefSeq" id="WP_337674778.1">
    <property type="nucleotide sequence ID" value="NZ_JAVSGH010000018.1"/>
</dbReference>
<accession>A0ABU3I0Q7</accession>
<dbReference type="PROSITE" id="PS51194">
    <property type="entry name" value="HELICASE_CTER"/>
    <property type="match status" value="1"/>
</dbReference>
<evidence type="ECO:0000256" key="3">
    <source>
        <dbReference type="SAM" id="MobiDB-lite"/>
    </source>
</evidence>
<proteinExistence type="predicted"/>
<keyword evidence="1" id="KW-0547">Nucleotide-binding</keyword>
<evidence type="ECO:0000259" key="4">
    <source>
        <dbReference type="PROSITE" id="PS51192"/>
    </source>
</evidence>
<dbReference type="Gene3D" id="3.40.50.300">
    <property type="entry name" value="P-loop containing nucleotide triphosphate hydrolases"/>
    <property type="match status" value="2"/>
</dbReference>
<dbReference type="InterPro" id="IPR022307">
    <property type="entry name" value="Helicase_put_actinobac"/>
</dbReference>
<feature type="compositionally biased region" description="Basic and acidic residues" evidence="3">
    <location>
        <begin position="793"/>
        <end position="804"/>
    </location>
</feature>
<dbReference type="InterPro" id="IPR027417">
    <property type="entry name" value="P-loop_NTPase"/>
</dbReference>
<feature type="region of interest" description="Disordered" evidence="3">
    <location>
        <begin position="791"/>
        <end position="952"/>
    </location>
</feature>
<evidence type="ECO:0000313" key="7">
    <source>
        <dbReference type="Proteomes" id="UP001181313"/>
    </source>
</evidence>